<dbReference type="AlphaFoldDB" id="A0A8D8K9T0"/>
<dbReference type="EMBL" id="HBUE01317178">
    <property type="protein sequence ID" value="CAG6586258.1"/>
    <property type="molecule type" value="Transcribed_RNA"/>
</dbReference>
<evidence type="ECO:0000256" key="1">
    <source>
        <dbReference type="SAM" id="Phobius"/>
    </source>
</evidence>
<reference evidence="2" key="1">
    <citation type="submission" date="2021-05" db="EMBL/GenBank/DDBJ databases">
        <authorList>
            <person name="Alioto T."/>
            <person name="Alioto T."/>
            <person name="Gomez Garrido J."/>
        </authorList>
    </citation>
    <scope>NUCLEOTIDE SEQUENCE</scope>
</reference>
<sequence length="192" mass="22504">MSSYCTISCHLSDSWHLGWHCRLRSELWMASWVAAPCAAILGQLVLVAGFATVDSTRSGSFGAFAVGILQHPGQPWPLDRLKLRWSKLNWRIRLLVRDRTSSWTEHNPRGLHLLTKFNYKHQDLIFVHFVFFFFFFFFFFVDSAFIADRFTEVVWSIDATADGEIDRSKFWLTSGHKICSIDNPRSWRFYDR</sequence>
<organism evidence="2">
    <name type="scientific">Culex pipiens</name>
    <name type="common">House mosquito</name>
    <dbReference type="NCBI Taxonomy" id="7175"/>
    <lineage>
        <taxon>Eukaryota</taxon>
        <taxon>Metazoa</taxon>
        <taxon>Ecdysozoa</taxon>
        <taxon>Arthropoda</taxon>
        <taxon>Hexapoda</taxon>
        <taxon>Insecta</taxon>
        <taxon>Pterygota</taxon>
        <taxon>Neoptera</taxon>
        <taxon>Endopterygota</taxon>
        <taxon>Diptera</taxon>
        <taxon>Nematocera</taxon>
        <taxon>Culicoidea</taxon>
        <taxon>Culicidae</taxon>
        <taxon>Culicinae</taxon>
        <taxon>Culicini</taxon>
        <taxon>Culex</taxon>
        <taxon>Culex</taxon>
    </lineage>
</organism>
<keyword evidence="1" id="KW-0472">Membrane</keyword>
<evidence type="ECO:0000313" key="2">
    <source>
        <dbReference type="EMBL" id="CAG6586258.1"/>
    </source>
</evidence>
<feature type="transmembrane region" description="Helical" evidence="1">
    <location>
        <begin position="124"/>
        <end position="146"/>
    </location>
</feature>
<feature type="transmembrane region" description="Helical" evidence="1">
    <location>
        <begin position="27"/>
        <end position="51"/>
    </location>
</feature>
<keyword evidence="1" id="KW-0812">Transmembrane</keyword>
<protein>
    <submittedName>
        <fullName evidence="2">(northern house mosquito) hypothetical protein</fullName>
    </submittedName>
</protein>
<proteinExistence type="predicted"/>
<dbReference type="EMBL" id="HBUE01210766">
    <property type="protein sequence ID" value="CAG6534347.1"/>
    <property type="molecule type" value="Transcribed_RNA"/>
</dbReference>
<keyword evidence="1" id="KW-1133">Transmembrane helix</keyword>
<accession>A0A8D8K9T0</accession>
<name>A0A8D8K9T0_CULPI</name>